<keyword evidence="1 6" id="KW-0004">4Fe-4S</keyword>
<dbReference type="CDD" id="cd01335">
    <property type="entry name" value="Radical_SAM"/>
    <property type="match status" value="1"/>
</dbReference>
<evidence type="ECO:0000256" key="6">
    <source>
        <dbReference type="HAMAP-Rule" id="MF_00992"/>
    </source>
</evidence>
<dbReference type="InterPro" id="IPR045567">
    <property type="entry name" value="CofH/MnqC-like_C"/>
</dbReference>
<keyword evidence="9" id="KW-1185">Reference proteome</keyword>
<feature type="binding site" evidence="6">
    <location>
        <position position="72"/>
    </location>
    <ligand>
        <name>[4Fe-4S] cluster</name>
        <dbReference type="ChEBI" id="CHEBI:49883"/>
        <note>4Fe-4S-S-AdoMet</note>
    </ligand>
</feature>
<dbReference type="EC" id="1.21.98.1" evidence="6"/>
<reference evidence="8" key="1">
    <citation type="submission" date="2024-05" db="EMBL/GenBank/DDBJ databases">
        <title>Isolation and characterization of Sporomusa carbonis sp. nov., a carboxydotrophic hydrogenogen in the genus of Sporomusa isolated from a charcoal burning pile.</title>
        <authorList>
            <person name="Boeer T."/>
            <person name="Rosenbaum F."/>
            <person name="Eysell L."/>
            <person name="Mueller V."/>
            <person name="Daniel R."/>
            <person name="Poehlein A."/>
        </authorList>
    </citation>
    <scope>NUCLEOTIDE SEQUENCE [LARGE SCALE GENOMIC DNA]</scope>
    <source>
        <strain evidence="8">DSM 3132</strain>
    </source>
</reference>
<dbReference type="Pfam" id="PF19288">
    <property type="entry name" value="CofH_C"/>
    <property type="match status" value="1"/>
</dbReference>
<accession>A0ABZ3IYK8</accession>
<dbReference type="Proteomes" id="UP000216052">
    <property type="component" value="Chromosome"/>
</dbReference>
<comment type="similarity">
    <text evidence="6">Belongs to the radical SAM superfamily. MqnC family.</text>
</comment>
<keyword evidence="2 6" id="KW-0949">S-adenosyl-L-methionine</keyword>
<dbReference type="PANTHER" id="PTHR43076:SF1">
    <property type="entry name" value="LIPOYL SYNTHASE 2"/>
    <property type="match status" value="1"/>
</dbReference>
<dbReference type="SUPFAM" id="SSF102114">
    <property type="entry name" value="Radical SAM enzymes"/>
    <property type="match status" value="1"/>
</dbReference>
<gene>
    <name evidence="8" type="primary">mqnC_1</name>
    <name evidence="6" type="synonym">mqnC</name>
    <name evidence="8" type="ORF">SPACI_007810</name>
</gene>
<evidence type="ECO:0000256" key="4">
    <source>
        <dbReference type="ARBA" id="ARBA00023004"/>
    </source>
</evidence>
<dbReference type="GO" id="GO:0016491">
    <property type="term" value="F:oxidoreductase activity"/>
    <property type="evidence" value="ECO:0007669"/>
    <property type="project" value="UniProtKB-KW"/>
</dbReference>
<keyword evidence="5 6" id="KW-0411">Iron-sulfur</keyword>
<dbReference type="PANTHER" id="PTHR43076">
    <property type="entry name" value="FO SYNTHASE (COFH)"/>
    <property type="match status" value="1"/>
</dbReference>
<dbReference type="SFLD" id="SFLDF00342">
    <property type="entry name" value="cyclic_dehypoxanthine_futalosi"/>
    <property type="match status" value="1"/>
</dbReference>
<dbReference type="Pfam" id="PF04055">
    <property type="entry name" value="Radical_SAM"/>
    <property type="match status" value="1"/>
</dbReference>
<feature type="binding site" evidence="6">
    <location>
        <position position="69"/>
    </location>
    <ligand>
        <name>[4Fe-4S] cluster</name>
        <dbReference type="ChEBI" id="CHEBI:49883"/>
        <note>4Fe-4S-S-AdoMet</note>
    </ligand>
</feature>
<dbReference type="HAMAP" id="MF_00992">
    <property type="entry name" value="MqnC"/>
    <property type="match status" value="1"/>
</dbReference>
<feature type="domain" description="Radical SAM core" evidence="7">
    <location>
        <begin position="51"/>
        <end position="279"/>
    </location>
</feature>
<comment type="pathway">
    <text evidence="6">Quinol/quinone metabolism; menaquinone biosynthesis.</text>
</comment>
<comment type="catalytic activity">
    <reaction evidence="6">
        <text>dehypoxanthine futalosine + S-adenosyl-L-methionine = cyclic dehypoxanthinylfutalosinate + 5'-deoxyadenosine + L-methionine + H(+)</text>
        <dbReference type="Rhea" id="RHEA:33083"/>
        <dbReference type="ChEBI" id="CHEBI:15378"/>
        <dbReference type="ChEBI" id="CHEBI:17319"/>
        <dbReference type="ChEBI" id="CHEBI:57844"/>
        <dbReference type="ChEBI" id="CHEBI:58864"/>
        <dbReference type="ChEBI" id="CHEBI:59789"/>
        <dbReference type="ChEBI" id="CHEBI:64270"/>
        <dbReference type="EC" id="1.21.98.1"/>
    </reaction>
</comment>
<dbReference type="NCBIfam" id="TIGR00423">
    <property type="entry name" value="CofH family radical SAM protein"/>
    <property type="match status" value="1"/>
</dbReference>
<keyword evidence="4 6" id="KW-0408">Iron</keyword>
<comment type="cofactor">
    <cofactor evidence="6">
        <name>[4Fe-4S] cluster</name>
        <dbReference type="ChEBI" id="CHEBI:49883"/>
    </cofactor>
    <text evidence="6">Binds 1 [4Fe-4S] cluster. The cluster is coordinated with 3 cysteines and an exchangeable S-adenosyl-L-methionine.</text>
</comment>
<evidence type="ECO:0000256" key="2">
    <source>
        <dbReference type="ARBA" id="ARBA00022691"/>
    </source>
</evidence>
<dbReference type="EMBL" id="CP155571">
    <property type="protein sequence ID" value="XFO70781.1"/>
    <property type="molecule type" value="Genomic_DNA"/>
</dbReference>
<keyword evidence="6" id="KW-0474">Menaquinone biosynthesis</keyword>
<comment type="function">
    <text evidence="6">Radical SAM enzyme that catalyzes the cyclization of dehypoxanthine futalosine (DHFL) into cyclic dehypoxanthine futalosine (CDHFL), a step in the biosynthesis of menaquinone (MK, vitamin K2).</text>
</comment>
<dbReference type="SFLD" id="SFLDF00343">
    <property type="entry name" value="aminofutalosine_synthase_(mqnE"/>
    <property type="match status" value="1"/>
</dbReference>
<keyword evidence="3 6" id="KW-0479">Metal-binding</keyword>
<feature type="binding site" evidence="6">
    <location>
        <position position="65"/>
    </location>
    <ligand>
        <name>[4Fe-4S] cluster</name>
        <dbReference type="ChEBI" id="CHEBI:49883"/>
        <note>4Fe-4S-S-AdoMet</note>
    </ligand>
</feature>
<evidence type="ECO:0000256" key="1">
    <source>
        <dbReference type="ARBA" id="ARBA00022485"/>
    </source>
</evidence>
<dbReference type="InterPro" id="IPR013785">
    <property type="entry name" value="Aldolase_TIM"/>
</dbReference>
<dbReference type="InterPro" id="IPR034405">
    <property type="entry name" value="F420"/>
</dbReference>
<protein>
    <recommendedName>
        <fullName evidence="6">Cyclic dehypoxanthine futalosine synthase</fullName>
        <shortName evidence="6">Cyclic DHFL synthase</shortName>
        <ecNumber evidence="6">1.21.98.1</ecNumber>
    </recommendedName>
    <alternativeName>
        <fullName evidence="6">Dehypoxanthine futalosine cyclase</fullName>
        <shortName evidence="6">DHFL cyclase</shortName>
    </alternativeName>
    <alternativeName>
        <fullName evidence="6">Menaquinone biosynthetic enzyme MqnC</fullName>
    </alternativeName>
</protein>
<keyword evidence="6 8" id="KW-0560">Oxidoreductase</keyword>
<dbReference type="PROSITE" id="PS51918">
    <property type="entry name" value="RADICAL_SAM"/>
    <property type="match status" value="1"/>
</dbReference>
<dbReference type="NCBIfam" id="TIGR03699">
    <property type="entry name" value="menaquin_MqnC"/>
    <property type="match status" value="1"/>
</dbReference>
<sequence>MDKCQTIIDRTLAGNRLQDDDALALLTEGDLPALGQAADTIRQRKHPEPYATFIVDRNINYTNVCKSQCKFCAFYRAQEAEDAYVLATSELYQKIDETIAAGGTQIMLQGGLHPALQLEYFENMLRGIKARFPITIHSFSPAEIVHMAVQAGISIEATLRRLQLAGLDSLPGGGAEILDDAVRQRVSPLKITANEWLDVMETAQRLGMGTTATMVIGMRETYRQRINHFRAIRELQDRTGGFRAFIMWTFQPGNTELGGEKATAWDYLRTLAAARLYLDNISHLQGSWVTQGQSIGQLTLAFGADDLGSIMLEENVVRAAGTAYQMSIDKMTGLIRATGKIPAQRNTQYEILKTF</sequence>
<dbReference type="InterPro" id="IPR007197">
    <property type="entry name" value="rSAM"/>
</dbReference>
<dbReference type="InterPro" id="IPR020050">
    <property type="entry name" value="FO_synthase_su2"/>
</dbReference>
<dbReference type="InterPro" id="IPR022431">
    <property type="entry name" value="Cyclic_DHFL_synthase_mqnC"/>
</dbReference>
<dbReference type="SFLD" id="SFLDS00029">
    <property type="entry name" value="Radical_SAM"/>
    <property type="match status" value="1"/>
</dbReference>
<organism evidence="8 9">
    <name type="scientific">Sporomusa acidovorans (strain ATCC 49682 / DSM 3132 / Mol)</name>
    <dbReference type="NCBI Taxonomy" id="1123286"/>
    <lineage>
        <taxon>Bacteria</taxon>
        <taxon>Bacillati</taxon>
        <taxon>Bacillota</taxon>
        <taxon>Negativicutes</taxon>
        <taxon>Selenomonadales</taxon>
        <taxon>Sporomusaceae</taxon>
        <taxon>Sporomusa</taxon>
    </lineage>
</organism>
<name>A0ABZ3IYK8_SPOA4</name>
<dbReference type="InterPro" id="IPR058240">
    <property type="entry name" value="rSAM_sf"/>
</dbReference>
<evidence type="ECO:0000256" key="3">
    <source>
        <dbReference type="ARBA" id="ARBA00022723"/>
    </source>
</evidence>
<dbReference type="Gene3D" id="3.20.20.70">
    <property type="entry name" value="Aldolase class I"/>
    <property type="match status" value="1"/>
</dbReference>
<dbReference type="PIRSF" id="PIRSF004762">
    <property type="entry name" value="CHP00423"/>
    <property type="match status" value="1"/>
</dbReference>
<dbReference type="SFLD" id="SFLDG01389">
    <property type="entry name" value="menaquinone_synthsis_involved"/>
    <property type="match status" value="1"/>
</dbReference>
<evidence type="ECO:0000313" key="8">
    <source>
        <dbReference type="EMBL" id="XFO70781.1"/>
    </source>
</evidence>
<evidence type="ECO:0000259" key="7">
    <source>
        <dbReference type="PROSITE" id="PS51918"/>
    </source>
</evidence>
<proteinExistence type="inferred from homology"/>
<evidence type="ECO:0000256" key="5">
    <source>
        <dbReference type="ARBA" id="ARBA00023014"/>
    </source>
</evidence>
<evidence type="ECO:0000313" key="9">
    <source>
        <dbReference type="Proteomes" id="UP000216052"/>
    </source>
</evidence>
<dbReference type="SFLD" id="SFLDG01064">
    <property type="entry name" value="F420__menaquinone_cofactor_bio"/>
    <property type="match status" value="1"/>
</dbReference>